<reference evidence="1 2" key="1">
    <citation type="submission" date="2018-04" db="EMBL/GenBank/DDBJ databases">
        <title>Genomic Encyclopedia of Archaeal and Bacterial Type Strains, Phase II (KMG-II): from individual species to whole genera.</title>
        <authorList>
            <person name="Goeker M."/>
        </authorList>
    </citation>
    <scope>NUCLEOTIDE SEQUENCE [LARGE SCALE GENOMIC DNA]</scope>
    <source>
        <strain evidence="1 2">DSM 29329</strain>
    </source>
</reference>
<comment type="caution">
    <text evidence="1">The sequence shown here is derived from an EMBL/GenBank/DDBJ whole genome shotgun (WGS) entry which is preliminary data.</text>
</comment>
<evidence type="ECO:0000313" key="2">
    <source>
        <dbReference type="Proteomes" id="UP000244069"/>
    </source>
</evidence>
<organism evidence="1 2">
    <name type="scientific">Allosediminivita pacifica</name>
    <dbReference type="NCBI Taxonomy" id="1267769"/>
    <lineage>
        <taxon>Bacteria</taxon>
        <taxon>Pseudomonadati</taxon>
        <taxon>Pseudomonadota</taxon>
        <taxon>Alphaproteobacteria</taxon>
        <taxon>Rhodobacterales</taxon>
        <taxon>Paracoccaceae</taxon>
        <taxon>Allosediminivita</taxon>
    </lineage>
</organism>
<dbReference type="EMBL" id="QBKN01000045">
    <property type="protein sequence ID" value="PTX38122.1"/>
    <property type="molecule type" value="Genomic_DNA"/>
</dbReference>
<sequence>MLSGETLPSFDGIGSVLFHMATARAFDPSAMREDGFYLGATEGQHVWLIYKPDLDWLKSPEAALTLKRAKEFAATDPEARHLVFAPARYVSQKMLAEQNIPVEFVPLPFALYRIDRS</sequence>
<proteinExistence type="predicted"/>
<dbReference type="Proteomes" id="UP000244069">
    <property type="component" value="Unassembled WGS sequence"/>
</dbReference>
<accession>A0A2T6A2T2</accession>
<name>A0A2T6A2T2_9RHOB</name>
<gene>
    <name evidence="1" type="ORF">C8N44_14512</name>
</gene>
<evidence type="ECO:0000313" key="1">
    <source>
        <dbReference type="EMBL" id="PTX38122.1"/>
    </source>
</evidence>
<dbReference type="AlphaFoldDB" id="A0A2T6A2T2"/>
<protein>
    <submittedName>
        <fullName evidence="1">Uncharacterized protein</fullName>
    </submittedName>
</protein>
<keyword evidence="2" id="KW-1185">Reference proteome</keyword>